<evidence type="ECO:0000259" key="6">
    <source>
        <dbReference type="PROSITE" id="PS50222"/>
    </source>
</evidence>
<evidence type="ECO:0000256" key="2">
    <source>
        <dbReference type="ARBA" id="ARBA00022723"/>
    </source>
</evidence>
<dbReference type="GeneID" id="114808145"/>
<dbReference type="InterPro" id="IPR018247">
    <property type="entry name" value="EF_Hand_1_Ca_BS"/>
</dbReference>
<dbReference type="Pfam" id="PF01023">
    <property type="entry name" value="S_100"/>
    <property type="match status" value="1"/>
</dbReference>
<dbReference type="KEGG" id="oaa:114808145"/>
<dbReference type="Gene3D" id="1.10.238.10">
    <property type="entry name" value="EF-hand"/>
    <property type="match status" value="1"/>
</dbReference>
<dbReference type="GO" id="GO:0005737">
    <property type="term" value="C:cytoplasm"/>
    <property type="evidence" value="ECO:0000318"/>
    <property type="project" value="GO_Central"/>
</dbReference>
<dbReference type="RefSeq" id="XP_028911694.1">
    <property type="nucleotide sequence ID" value="XM_029055861.2"/>
</dbReference>
<reference evidence="7" key="3">
    <citation type="submission" date="2025-09" db="UniProtKB">
        <authorList>
            <consortium name="Ensembl"/>
        </authorList>
    </citation>
    <scope>IDENTIFICATION</scope>
    <source>
        <strain evidence="7">Glennie</strain>
    </source>
</reference>
<evidence type="ECO:0000313" key="8">
    <source>
        <dbReference type="Proteomes" id="UP000002279"/>
    </source>
</evidence>
<evidence type="ECO:0000256" key="3">
    <source>
        <dbReference type="ARBA" id="ARBA00022737"/>
    </source>
</evidence>
<dbReference type="InterPro" id="IPR001751">
    <property type="entry name" value="S100/CaBP7/8-like_CS"/>
</dbReference>
<dbReference type="PROSITE" id="PS00018">
    <property type="entry name" value="EF_HAND_1"/>
    <property type="match status" value="1"/>
</dbReference>
<dbReference type="InterPro" id="IPR002048">
    <property type="entry name" value="EF_hand_dom"/>
</dbReference>
<dbReference type="PANTHER" id="PTHR11639:SF77">
    <property type="entry name" value="PROTEIN S100-A12"/>
    <property type="match status" value="1"/>
</dbReference>
<dbReference type="GO" id="GO:0043542">
    <property type="term" value="P:endothelial cell migration"/>
    <property type="evidence" value="ECO:0000318"/>
    <property type="project" value="GO_Central"/>
</dbReference>
<keyword evidence="4 5" id="KW-0106">Calcium</keyword>
<sequence length="93" mass="10879">MSLESHLEGVVNVFHQYSVRVGDFDQLSKKELKQLIEKELPNYKKKPKNPEAMDALFKDLDQNRDQEINFGEFMRFITAVLIATHDYIHEDGP</sequence>
<organism evidence="7 8">
    <name type="scientific">Ornithorhynchus anatinus</name>
    <name type="common">Duckbill platypus</name>
    <dbReference type="NCBI Taxonomy" id="9258"/>
    <lineage>
        <taxon>Eukaryota</taxon>
        <taxon>Metazoa</taxon>
        <taxon>Chordata</taxon>
        <taxon>Craniata</taxon>
        <taxon>Vertebrata</taxon>
        <taxon>Euteleostomi</taxon>
        <taxon>Mammalia</taxon>
        <taxon>Monotremata</taxon>
        <taxon>Ornithorhynchidae</taxon>
        <taxon>Ornithorhynchus</taxon>
    </lineage>
</organism>
<reference evidence="7 8" key="1">
    <citation type="journal article" date="2008" name="Nature">
        <title>Genome analysis of the platypus reveals unique signatures of evolution.</title>
        <authorList>
            <person name="Warren W.C."/>
            <person name="Hillier L.W."/>
            <person name="Marshall Graves J.A."/>
            <person name="Birney E."/>
            <person name="Ponting C.P."/>
            <person name="Grutzner F."/>
            <person name="Belov K."/>
            <person name="Miller W."/>
            <person name="Clarke L."/>
            <person name="Chinwalla A.T."/>
            <person name="Yang S.P."/>
            <person name="Heger A."/>
            <person name="Locke D.P."/>
            <person name="Miethke P."/>
            <person name="Waters P.D."/>
            <person name="Veyrunes F."/>
            <person name="Fulton L."/>
            <person name="Fulton B."/>
            <person name="Graves T."/>
            <person name="Wallis J."/>
            <person name="Puente X.S."/>
            <person name="Lopez-Otin C."/>
            <person name="Ordonez G.R."/>
            <person name="Eichler E.E."/>
            <person name="Chen L."/>
            <person name="Cheng Z."/>
            <person name="Deakin J.E."/>
            <person name="Alsop A."/>
            <person name="Thompson K."/>
            <person name="Kirby P."/>
            <person name="Papenfuss A.T."/>
            <person name="Wakefield M.J."/>
            <person name="Olender T."/>
            <person name="Lancet D."/>
            <person name="Huttley G.A."/>
            <person name="Smit A.F."/>
            <person name="Pask A."/>
            <person name="Temple-Smith P."/>
            <person name="Batzer M.A."/>
            <person name="Walker J.A."/>
            <person name="Konkel M.K."/>
            <person name="Harris R.S."/>
            <person name="Whittington C.M."/>
            <person name="Wong E.S."/>
            <person name="Gemmell N.J."/>
            <person name="Buschiazzo E."/>
            <person name="Vargas Jentzsch I.M."/>
            <person name="Merkel A."/>
            <person name="Schmitz J."/>
            <person name="Zemann A."/>
            <person name="Churakov G."/>
            <person name="Kriegs J.O."/>
            <person name="Brosius J."/>
            <person name="Murchison E.P."/>
            <person name="Sachidanandam R."/>
            <person name="Smith C."/>
            <person name="Hannon G.J."/>
            <person name="Tsend-Ayush E."/>
            <person name="McMillan D."/>
            <person name="Attenborough R."/>
            <person name="Rens W."/>
            <person name="Ferguson-Smith M."/>
            <person name="Lefevre C.M."/>
            <person name="Sharp J.A."/>
            <person name="Nicholas K.R."/>
            <person name="Ray D.A."/>
            <person name="Kube M."/>
            <person name="Reinhardt R."/>
            <person name="Pringle T.H."/>
            <person name="Taylor J."/>
            <person name="Jones R.C."/>
            <person name="Nixon B."/>
            <person name="Dacheux J.L."/>
            <person name="Niwa H."/>
            <person name="Sekita Y."/>
            <person name="Huang X."/>
            <person name="Stark A."/>
            <person name="Kheradpour P."/>
            <person name="Kellis M."/>
            <person name="Flicek P."/>
            <person name="Chen Y."/>
            <person name="Webber C."/>
            <person name="Hardison R."/>
            <person name="Nelson J."/>
            <person name="Hallsworth-Pepin K."/>
            <person name="Delehaunty K."/>
            <person name="Markovic C."/>
            <person name="Minx P."/>
            <person name="Feng Y."/>
            <person name="Kremitzki C."/>
            <person name="Mitreva M."/>
            <person name="Glasscock J."/>
            <person name="Wylie T."/>
            <person name="Wohldmann P."/>
            <person name="Thiru P."/>
            <person name="Nhan M.N."/>
            <person name="Pohl C.S."/>
            <person name="Smith S.M."/>
            <person name="Hou S."/>
            <person name="Nefedov M."/>
            <person name="de Jong P.J."/>
            <person name="Renfree M.B."/>
            <person name="Mardis E.R."/>
            <person name="Wilson R.K."/>
        </authorList>
    </citation>
    <scope>NUCLEOTIDE SEQUENCE [LARGE SCALE GENOMIC DNA]</scope>
    <source>
        <strain evidence="7 8">Glennie</strain>
    </source>
</reference>
<feature type="domain" description="EF-hand" evidence="6">
    <location>
        <begin position="48"/>
        <end position="83"/>
    </location>
</feature>
<dbReference type="FunCoup" id="A0A6I8P8M7">
    <property type="interactions" value="19"/>
</dbReference>
<dbReference type="Ensembl" id="ENSOANT00000049149.1">
    <property type="protein sequence ID" value="ENSOANP00000050587.1"/>
    <property type="gene ID" value="ENSOANG00000041567.1"/>
</dbReference>
<dbReference type="GO" id="GO:0005509">
    <property type="term" value="F:calcium ion binding"/>
    <property type="evidence" value="ECO:0000318"/>
    <property type="project" value="GO_Central"/>
</dbReference>
<dbReference type="OMA" id="HEHLHEV"/>
<dbReference type="InterPro" id="IPR034325">
    <property type="entry name" value="S-100_dom"/>
</dbReference>
<gene>
    <name evidence="7" type="primary">LOC114808145</name>
</gene>
<keyword evidence="3" id="KW-0677">Repeat</keyword>
<dbReference type="Proteomes" id="UP000002279">
    <property type="component" value="Chromosome X5"/>
</dbReference>
<dbReference type="CDD" id="cd00213">
    <property type="entry name" value="S-100"/>
    <property type="match status" value="1"/>
</dbReference>
<dbReference type="GO" id="GO:0048306">
    <property type="term" value="F:calcium-dependent protein binding"/>
    <property type="evidence" value="ECO:0000318"/>
    <property type="project" value="GO_Central"/>
</dbReference>
<dbReference type="PANTHER" id="PTHR11639">
    <property type="entry name" value="S100 CALCIUM-BINDING PROTEIN"/>
    <property type="match status" value="1"/>
</dbReference>
<reference evidence="7" key="2">
    <citation type="submission" date="2025-08" db="UniProtKB">
        <authorList>
            <consortium name="Ensembl"/>
        </authorList>
    </citation>
    <scope>IDENTIFICATION</scope>
    <source>
        <strain evidence="7">Glennie</strain>
    </source>
</reference>
<name>A0A6I8P8M7_ORNAN</name>
<dbReference type="SMART" id="SM01394">
    <property type="entry name" value="S_100"/>
    <property type="match status" value="1"/>
</dbReference>
<keyword evidence="2 5" id="KW-0479">Metal-binding</keyword>
<keyword evidence="8" id="KW-1185">Reference proteome</keyword>
<dbReference type="GO" id="GO:0046914">
    <property type="term" value="F:transition metal ion binding"/>
    <property type="evidence" value="ECO:0007669"/>
    <property type="project" value="InterPro"/>
</dbReference>
<evidence type="ECO:0000256" key="1">
    <source>
        <dbReference type="ARBA" id="ARBA00007323"/>
    </source>
</evidence>
<evidence type="ECO:0000313" key="7">
    <source>
        <dbReference type="Ensembl" id="ENSOANP00000050587.1"/>
    </source>
</evidence>
<dbReference type="InterPro" id="IPR013787">
    <property type="entry name" value="S100_Ca-bd_sub"/>
</dbReference>
<proteinExistence type="inferred from homology"/>
<dbReference type="PROSITE" id="PS50222">
    <property type="entry name" value="EF_HAND_2"/>
    <property type="match status" value="1"/>
</dbReference>
<evidence type="ECO:0000256" key="4">
    <source>
        <dbReference type="ARBA" id="ARBA00022837"/>
    </source>
</evidence>
<dbReference type="PROSITE" id="PS00303">
    <property type="entry name" value="S100_CABP"/>
    <property type="match status" value="1"/>
</dbReference>
<dbReference type="Bgee" id="ENSOANG00000041567">
    <property type="expression patterns" value="Expressed in ovary and 4 other cell types or tissues"/>
</dbReference>
<dbReference type="InParanoid" id="A0A6I8P8M7"/>
<evidence type="ECO:0000256" key="5">
    <source>
        <dbReference type="RuleBase" id="RU361184"/>
    </source>
</evidence>
<accession>A0A6I8P8M7</accession>
<protein>
    <recommendedName>
        <fullName evidence="5">Protein S100</fullName>
    </recommendedName>
    <alternativeName>
        <fullName evidence="5">S100 calcium-binding protein</fullName>
    </alternativeName>
</protein>
<dbReference type="OrthoDB" id="9909924at2759"/>
<dbReference type="SMART" id="SM00054">
    <property type="entry name" value="EFh"/>
    <property type="match status" value="1"/>
</dbReference>
<dbReference type="GeneTree" id="ENSGT00940000162189"/>
<dbReference type="SUPFAM" id="SSF47473">
    <property type="entry name" value="EF-hand"/>
    <property type="match status" value="1"/>
</dbReference>
<dbReference type="InterPro" id="IPR011992">
    <property type="entry name" value="EF-hand-dom_pair"/>
</dbReference>
<dbReference type="AlphaFoldDB" id="A0A6I8P8M7"/>
<comment type="similarity">
    <text evidence="1 5">Belongs to the S-100 family.</text>
</comment>